<dbReference type="RefSeq" id="WP_166511347.1">
    <property type="nucleotide sequence ID" value="NZ_VNHM01000006.1"/>
</dbReference>
<evidence type="ECO:0000313" key="3">
    <source>
        <dbReference type="Proteomes" id="UP000323166"/>
    </source>
</evidence>
<dbReference type="AlphaFoldDB" id="A0A5S4ZTB7"/>
<proteinExistence type="predicted"/>
<reference evidence="2 3" key="1">
    <citation type="submission" date="2019-07" db="EMBL/GenBank/DDBJ databases">
        <title>Genomic Encyclopedia of Type Strains, Phase I: the one thousand microbial genomes (KMG-I) project.</title>
        <authorList>
            <person name="Kyrpides N."/>
        </authorList>
    </citation>
    <scope>NUCLEOTIDE SEQUENCE [LARGE SCALE GENOMIC DNA]</scope>
    <source>
        <strain evidence="2 3">DSM 6562</strain>
    </source>
</reference>
<feature type="transmembrane region" description="Helical" evidence="1">
    <location>
        <begin position="20"/>
        <end position="44"/>
    </location>
</feature>
<evidence type="ECO:0000256" key="1">
    <source>
        <dbReference type="SAM" id="Phobius"/>
    </source>
</evidence>
<sequence length="66" mass="7534">MGFFDWYHTYQASNPILGGFIVPLYMAVFGTIFAVVADVLFRVLGIHLGEYKKEYEDLIDEQQGKA</sequence>
<accession>A0A5S4ZTB7</accession>
<evidence type="ECO:0000313" key="2">
    <source>
        <dbReference type="EMBL" id="TYO95930.1"/>
    </source>
</evidence>
<keyword evidence="1" id="KW-0472">Membrane</keyword>
<keyword evidence="1" id="KW-1133">Transmembrane helix</keyword>
<name>A0A5S4ZTB7_9FIRM</name>
<organism evidence="2 3">
    <name type="scientific">Desulfallas thermosapovorans DSM 6562</name>
    <dbReference type="NCBI Taxonomy" id="1121431"/>
    <lineage>
        <taxon>Bacteria</taxon>
        <taxon>Bacillati</taxon>
        <taxon>Bacillota</taxon>
        <taxon>Clostridia</taxon>
        <taxon>Eubacteriales</taxon>
        <taxon>Desulfallaceae</taxon>
        <taxon>Desulfallas</taxon>
    </lineage>
</organism>
<comment type="caution">
    <text evidence="2">The sequence shown here is derived from an EMBL/GenBank/DDBJ whole genome shotgun (WGS) entry which is preliminary data.</text>
</comment>
<gene>
    <name evidence="2" type="ORF">LX24_01320</name>
</gene>
<keyword evidence="3" id="KW-1185">Reference proteome</keyword>
<protein>
    <submittedName>
        <fullName evidence="2">Uncharacterized protein</fullName>
    </submittedName>
</protein>
<dbReference type="Proteomes" id="UP000323166">
    <property type="component" value="Unassembled WGS sequence"/>
</dbReference>
<keyword evidence="1" id="KW-0812">Transmembrane</keyword>
<dbReference type="EMBL" id="VNHM01000006">
    <property type="protein sequence ID" value="TYO95930.1"/>
    <property type="molecule type" value="Genomic_DNA"/>
</dbReference>